<reference evidence="18 19" key="1">
    <citation type="submission" date="2024-03" db="EMBL/GenBank/DDBJ databases">
        <title>Genome-scale model development and genomic sequencing of the oleaginous clade Lipomyces.</title>
        <authorList>
            <consortium name="Lawrence Berkeley National Laboratory"/>
            <person name="Czajka J.J."/>
            <person name="Han Y."/>
            <person name="Kim J."/>
            <person name="Mondo S.J."/>
            <person name="Hofstad B.A."/>
            <person name="Robles A."/>
            <person name="Haridas S."/>
            <person name="Riley R."/>
            <person name="LaButti K."/>
            <person name="Pangilinan J."/>
            <person name="Andreopoulos W."/>
            <person name="Lipzen A."/>
            <person name="Yan J."/>
            <person name="Wang M."/>
            <person name="Ng V."/>
            <person name="Grigoriev I.V."/>
            <person name="Spatafora J.W."/>
            <person name="Magnuson J.K."/>
            <person name="Baker S.E."/>
            <person name="Pomraning K.R."/>
        </authorList>
    </citation>
    <scope>NUCLEOTIDE SEQUENCE [LARGE SCALE GENOMIC DNA]</scope>
    <source>
        <strain evidence="18 19">Phaff 52-87</strain>
    </source>
</reference>
<accession>A0ABR1F347</accession>
<evidence type="ECO:0000256" key="14">
    <source>
        <dbReference type="ARBA" id="ARBA00045102"/>
    </source>
</evidence>
<evidence type="ECO:0000256" key="5">
    <source>
        <dbReference type="ARBA" id="ARBA00022676"/>
    </source>
</evidence>
<dbReference type="SUPFAM" id="SSF82109">
    <property type="entry name" value="MIR domain"/>
    <property type="match status" value="1"/>
</dbReference>
<feature type="transmembrane region" description="Helical" evidence="15">
    <location>
        <begin position="556"/>
        <end position="577"/>
    </location>
</feature>
<dbReference type="EC" id="2.4.1.109" evidence="4 15"/>
<evidence type="ECO:0000256" key="11">
    <source>
        <dbReference type="ARBA" id="ARBA00023136"/>
    </source>
</evidence>
<comment type="subcellular location">
    <subcellularLocation>
        <location evidence="1 15">Endoplasmic reticulum membrane</location>
        <topology evidence="1 15">Multi-pass membrane protein</topology>
    </subcellularLocation>
</comment>
<dbReference type="PANTHER" id="PTHR10050">
    <property type="entry name" value="DOLICHYL-PHOSPHATE-MANNOSE--PROTEIN MANNOSYLTRANSFERASE"/>
    <property type="match status" value="1"/>
</dbReference>
<dbReference type="InterPro" id="IPR027005">
    <property type="entry name" value="PMT-like"/>
</dbReference>
<dbReference type="InterPro" id="IPR016093">
    <property type="entry name" value="MIR_motif"/>
</dbReference>
<evidence type="ECO:0000256" key="16">
    <source>
        <dbReference type="SAM" id="MobiDB-lite"/>
    </source>
</evidence>
<comment type="caution">
    <text evidence="18">The sequence shown here is derived from an EMBL/GenBank/DDBJ whole genome shotgun (WGS) entry which is preliminary data.</text>
</comment>
<feature type="domain" description="MIR" evidence="17">
    <location>
        <begin position="426"/>
        <end position="482"/>
    </location>
</feature>
<feature type="region of interest" description="Disordered" evidence="16">
    <location>
        <begin position="731"/>
        <end position="754"/>
    </location>
</feature>
<dbReference type="Pfam" id="PF02815">
    <property type="entry name" value="MIR"/>
    <property type="match status" value="1"/>
</dbReference>
<feature type="transmembrane region" description="Helical" evidence="15">
    <location>
        <begin position="184"/>
        <end position="217"/>
    </location>
</feature>
<keyword evidence="11 15" id="KW-0472">Membrane</keyword>
<feature type="domain" description="MIR" evidence="17">
    <location>
        <begin position="291"/>
        <end position="345"/>
    </location>
</feature>
<dbReference type="PANTHER" id="PTHR10050:SF50">
    <property type="entry name" value="DOLICHYL-PHOSPHATE-MANNOSE--PROTEIN MANNOSYLTRANSFERASE 1-RELATED"/>
    <property type="match status" value="1"/>
</dbReference>
<dbReference type="Pfam" id="PF02366">
    <property type="entry name" value="PMT"/>
    <property type="match status" value="1"/>
</dbReference>
<feature type="transmembrane region" description="Helical" evidence="15">
    <location>
        <begin position="238"/>
        <end position="259"/>
    </location>
</feature>
<feature type="transmembrane region" description="Helical" evidence="15">
    <location>
        <begin position="153"/>
        <end position="172"/>
    </location>
</feature>
<keyword evidence="8" id="KW-0677">Repeat</keyword>
<keyword evidence="12" id="KW-0325">Glycoprotein</keyword>
<evidence type="ECO:0000256" key="4">
    <source>
        <dbReference type="ARBA" id="ARBA00012839"/>
    </source>
</evidence>
<keyword evidence="9 15" id="KW-0256">Endoplasmic reticulum</keyword>
<comment type="catalytic activity">
    <reaction evidence="13 15">
        <text>a di-trans,poly-cis-dolichyl beta-D-mannosyl phosphate + L-threonyl-[protein] = 3-O-(alpha-D-mannosyl)-L-threonyl-[protein] + a di-trans,poly-cis-dolichyl phosphate + H(+)</text>
        <dbReference type="Rhea" id="RHEA:53396"/>
        <dbReference type="Rhea" id="RHEA-COMP:11060"/>
        <dbReference type="Rhea" id="RHEA-COMP:13547"/>
        <dbReference type="Rhea" id="RHEA-COMP:19498"/>
        <dbReference type="Rhea" id="RHEA-COMP:19501"/>
        <dbReference type="ChEBI" id="CHEBI:15378"/>
        <dbReference type="ChEBI" id="CHEBI:30013"/>
        <dbReference type="ChEBI" id="CHEBI:57683"/>
        <dbReference type="ChEBI" id="CHEBI:58211"/>
        <dbReference type="ChEBI" id="CHEBI:137323"/>
        <dbReference type="EC" id="2.4.1.109"/>
    </reaction>
</comment>
<dbReference type="CDD" id="cd23283">
    <property type="entry name" value="beta-trefoil_MIR_PMT1-like"/>
    <property type="match status" value="1"/>
</dbReference>
<name>A0ABR1F347_9ASCO</name>
<dbReference type="GO" id="GO:0016757">
    <property type="term" value="F:glycosyltransferase activity"/>
    <property type="evidence" value="ECO:0007669"/>
    <property type="project" value="UniProtKB-KW"/>
</dbReference>
<dbReference type="RefSeq" id="XP_064767260.1">
    <property type="nucleotide sequence ID" value="XM_064913168.1"/>
</dbReference>
<evidence type="ECO:0000256" key="1">
    <source>
        <dbReference type="ARBA" id="ARBA00004477"/>
    </source>
</evidence>
<keyword evidence="5 15" id="KW-0328">Glycosyltransferase</keyword>
<comment type="pathway">
    <text evidence="2 15">Protein modification; protein glycosylation.</text>
</comment>
<evidence type="ECO:0000256" key="7">
    <source>
        <dbReference type="ARBA" id="ARBA00022692"/>
    </source>
</evidence>
<dbReference type="Proteomes" id="UP001498771">
    <property type="component" value="Unassembled WGS sequence"/>
</dbReference>
<dbReference type="PROSITE" id="PS50919">
    <property type="entry name" value="MIR"/>
    <property type="match status" value="3"/>
</dbReference>
<comment type="function">
    <text evidence="15">Transfers mannose from Dol-P-mannose to Ser or Thr residues on proteins.</text>
</comment>
<feature type="transmembrane region" description="Helical" evidence="15">
    <location>
        <begin position="103"/>
        <end position="124"/>
    </location>
</feature>
<sequence length="767" mass="87232">MASSSVTRFSTLPLKDKAAVATITGLAMLVRLYKIWQPSSVVFDEVHFGGFATKYIKGRYFMDVHPPLAKLLITLTGWLAGFDGNFDFKDIGKDYVSAGVPYVAMRLLPGLLGVLVIPLCFLTLKAYGCSRLSASLGSLIILFDNALATQSRFILLDSPLLFFTALTAYAWINFQNQIAFTRNWYWYLLLTGLGLGATVSVKWVGLFTIAWIGVGTLIDLWDLLGDLKVTPKQYVKHFFWRSIFLIAVPVLFYVGMFVIHFTCLVNPGDGDGFMSSEFQNTLNNKGMADTPANVAVGSQITIRHLNTQGGYLHSHDHLYPGGSQQQQITLYPHKDNNNIWVIENVTESDVDYRETGPRYLRDGDWIRLKHVTTSRRLHSHDLRPPVTEADWQNEVSCYGYEGFGGDANDNFRVEIVESKTAPGKAREQVRAIETKFRLIHQMTGCALFSHKIKLPSWGFEQQEVTCAKQGTLPNSIWYIEYNEHPLLGEDADKVNYPKISFMQKFLELQKVMWDTNNGLVASHAWDSRPESWPWLRRGINFWTKDHRQVYLIGNFFTWWLSSFAIVVYGAFVVILVLRWQRGYPDYSKEAVKTYSWKVGYNVAGWALHYFPFFLMQRQLFLHHYLPAFYFAVLAFSIGFDIFCKSVMKKKALVVVTGVLLIFCTVSVFVSLSPLIYGEKWTRAECQRYRLLPHWDFDCNSFHTDLSMYDGEGGSGKSRIAEAFESAAAKLSASNSESLHEAEETPVGGGKEEVGEEYVQVFEEHDEL</sequence>
<protein>
    <recommendedName>
        <fullName evidence="4 15">Dolichyl-phosphate-mannose--protein mannosyltransferase</fullName>
        <ecNumber evidence="4 15">2.4.1.109</ecNumber>
    </recommendedName>
</protein>
<evidence type="ECO:0000256" key="2">
    <source>
        <dbReference type="ARBA" id="ARBA00004922"/>
    </source>
</evidence>
<proteinExistence type="inferred from homology"/>
<comment type="similarity">
    <text evidence="3 15">Belongs to the glycosyltransferase 39 family.</text>
</comment>
<feature type="transmembrane region" description="Helical" evidence="15">
    <location>
        <begin position="621"/>
        <end position="639"/>
    </location>
</feature>
<evidence type="ECO:0000256" key="6">
    <source>
        <dbReference type="ARBA" id="ARBA00022679"/>
    </source>
</evidence>
<dbReference type="SMART" id="SM00472">
    <property type="entry name" value="MIR"/>
    <property type="match status" value="3"/>
</dbReference>
<evidence type="ECO:0000256" key="13">
    <source>
        <dbReference type="ARBA" id="ARBA00045085"/>
    </source>
</evidence>
<dbReference type="Gene3D" id="2.80.10.50">
    <property type="match status" value="1"/>
</dbReference>
<keyword evidence="7 15" id="KW-0812">Transmembrane</keyword>
<dbReference type="Pfam" id="PF16192">
    <property type="entry name" value="PMT_4TMC"/>
    <property type="match status" value="1"/>
</dbReference>
<dbReference type="GeneID" id="90038680"/>
<evidence type="ECO:0000256" key="9">
    <source>
        <dbReference type="ARBA" id="ARBA00022824"/>
    </source>
</evidence>
<keyword evidence="10 15" id="KW-1133">Transmembrane helix</keyword>
<organism evidence="18 19">
    <name type="scientific">Myxozyma melibiosi</name>
    <dbReference type="NCBI Taxonomy" id="54550"/>
    <lineage>
        <taxon>Eukaryota</taxon>
        <taxon>Fungi</taxon>
        <taxon>Dikarya</taxon>
        <taxon>Ascomycota</taxon>
        <taxon>Saccharomycotina</taxon>
        <taxon>Lipomycetes</taxon>
        <taxon>Lipomycetales</taxon>
        <taxon>Lipomycetaceae</taxon>
        <taxon>Myxozyma</taxon>
    </lineage>
</organism>
<evidence type="ECO:0000313" key="19">
    <source>
        <dbReference type="Proteomes" id="UP001498771"/>
    </source>
</evidence>
<evidence type="ECO:0000313" key="18">
    <source>
        <dbReference type="EMBL" id="KAK7204227.1"/>
    </source>
</evidence>
<evidence type="ECO:0000256" key="8">
    <source>
        <dbReference type="ARBA" id="ARBA00022737"/>
    </source>
</evidence>
<feature type="transmembrane region" description="Helical" evidence="15">
    <location>
        <begin position="598"/>
        <end position="615"/>
    </location>
</feature>
<evidence type="ECO:0000256" key="3">
    <source>
        <dbReference type="ARBA" id="ARBA00007222"/>
    </source>
</evidence>
<evidence type="ECO:0000256" key="15">
    <source>
        <dbReference type="RuleBase" id="RU367007"/>
    </source>
</evidence>
<comment type="catalytic activity">
    <reaction evidence="14 15">
        <text>a di-trans,poly-cis-dolichyl beta-D-mannosyl phosphate + L-seryl-[protein] = 3-O-(alpha-D-mannosyl)-L-seryl-[protein] + a di-trans,poly-cis-dolichyl phosphate + H(+)</text>
        <dbReference type="Rhea" id="RHEA:17377"/>
        <dbReference type="Rhea" id="RHEA-COMP:9863"/>
        <dbReference type="Rhea" id="RHEA-COMP:13546"/>
        <dbReference type="Rhea" id="RHEA-COMP:19498"/>
        <dbReference type="Rhea" id="RHEA-COMP:19501"/>
        <dbReference type="ChEBI" id="CHEBI:15378"/>
        <dbReference type="ChEBI" id="CHEBI:29999"/>
        <dbReference type="ChEBI" id="CHEBI:57683"/>
        <dbReference type="ChEBI" id="CHEBI:58211"/>
        <dbReference type="ChEBI" id="CHEBI:137321"/>
        <dbReference type="EC" id="2.4.1.109"/>
    </reaction>
</comment>
<keyword evidence="6 15" id="KW-0808">Transferase</keyword>
<feature type="transmembrane region" description="Helical" evidence="15">
    <location>
        <begin position="651"/>
        <end position="676"/>
    </location>
</feature>
<gene>
    <name evidence="18" type="ORF">BZA70DRAFT_281849</name>
</gene>
<keyword evidence="19" id="KW-1185">Reference proteome</keyword>
<evidence type="ECO:0000259" key="17">
    <source>
        <dbReference type="PROSITE" id="PS50919"/>
    </source>
</evidence>
<dbReference type="InterPro" id="IPR036300">
    <property type="entry name" value="MIR_dom_sf"/>
</dbReference>
<evidence type="ECO:0000256" key="12">
    <source>
        <dbReference type="ARBA" id="ARBA00023180"/>
    </source>
</evidence>
<dbReference type="EMBL" id="JBBJBU010000009">
    <property type="protein sequence ID" value="KAK7204227.1"/>
    <property type="molecule type" value="Genomic_DNA"/>
</dbReference>
<dbReference type="InterPro" id="IPR003342">
    <property type="entry name" value="ArnT-like_N"/>
</dbReference>
<evidence type="ECO:0000256" key="10">
    <source>
        <dbReference type="ARBA" id="ARBA00022989"/>
    </source>
</evidence>
<feature type="domain" description="MIR" evidence="17">
    <location>
        <begin position="357"/>
        <end position="416"/>
    </location>
</feature>
<dbReference type="InterPro" id="IPR032421">
    <property type="entry name" value="PMT_4TMC"/>
</dbReference>